<dbReference type="Pfam" id="PF08281">
    <property type="entry name" value="Sigma70_r4_2"/>
    <property type="match status" value="1"/>
</dbReference>
<evidence type="ECO:0000256" key="1">
    <source>
        <dbReference type="ARBA" id="ARBA00011344"/>
    </source>
</evidence>
<evidence type="ECO:0000259" key="3">
    <source>
        <dbReference type="Pfam" id="PF08281"/>
    </source>
</evidence>
<dbReference type="InterPro" id="IPR014284">
    <property type="entry name" value="RNA_pol_sigma-70_dom"/>
</dbReference>
<organism evidence="4 5">
    <name type="scientific">Fictibacillus iocasae</name>
    <dbReference type="NCBI Taxonomy" id="2715437"/>
    <lineage>
        <taxon>Bacteria</taxon>
        <taxon>Bacillati</taxon>
        <taxon>Bacillota</taxon>
        <taxon>Bacilli</taxon>
        <taxon>Bacillales</taxon>
        <taxon>Fictibacillaceae</taxon>
        <taxon>Fictibacillus</taxon>
    </lineage>
</organism>
<dbReference type="SUPFAM" id="SSF88659">
    <property type="entry name" value="Sigma3 and sigma4 domains of RNA polymerase sigma factors"/>
    <property type="match status" value="1"/>
</dbReference>
<evidence type="ECO:0000313" key="4">
    <source>
        <dbReference type="EMBL" id="MFC7371924.1"/>
    </source>
</evidence>
<dbReference type="NCBIfam" id="TIGR02937">
    <property type="entry name" value="sigma70-ECF"/>
    <property type="match status" value="1"/>
</dbReference>
<evidence type="ECO:0000313" key="5">
    <source>
        <dbReference type="Proteomes" id="UP001596549"/>
    </source>
</evidence>
<name>A0ABW2NRJ8_9BACL</name>
<dbReference type="Gene3D" id="1.10.10.10">
    <property type="entry name" value="Winged helix-like DNA-binding domain superfamily/Winged helix DNA-binding domain"/>
    <property type="match status" value="1"/>
</dbReference>
<proteinExistence type="predicted"/>
<dbReference type="InterPro" id="IPR052704">
    <property type="entry name" value="ECF_Sigma-70_Domain"/>
</dbReference>
<gene>
    <name evidence="4" type="ORF">ACFQPF_09555</name>
</gene>
<dbReference type="InterPro" id="IPR013325">
    <property type="entry name" value="RNA_pol_sigma_r2"/>
</dbReference>
<dbReference type="PANTHER" id="PTHR30173">
    <property type="entry name" value="SIGMA 19 FACTOR"/>
    <property type="match status" value="1"/>
</dbReference>
<feature type="domain" description="RNA polymerase sigma-70 region 2" evidence="2">
    <location>
        <begin position="4"/>
        <end position="68"/>
    </location>
</feature>
<dbReference type="InterPro" id="IPR032710">
    <property type="entry name" value="NTF2-like_dom_sf"/>
</dbReference>
<dbReference type="SUPFAM" id="SSF54427">
    <property type="entry name" value="NTF2-like"/>
    <property type="match status" value="1"/>
</dbReference>
<dbReference type="Gene3D" id="3.10.450.50">
    <property type="match status" value="1"/>
</dbReference>
<reference evidence="5" key="1">
    <citation type="journal article" date="2019" name="Int. J. Syst. Evol. Microbiol.">
        <title>The Global Catalogue of Microorganisms (GCM) 10K type strain sequencing project: providing services to taxonomists for standard genome sequencing and annotation.</title>
        <authorList>
            <consortium name="The Broad Institute Genomics Platform"/>
            <consortium name="The Broad Institute Genome Sequencing Center for Infectious Disease"/>
            <person name="Wu L."/>
            <person name="Ma J."/>
        </authorList>
    </citation>
    <scope>NUCLEOTIDE SEQUENCE [LARGE SCALE GENOMIC DNA]</scope>
    <source>
        <strain evidence="5">NBRC 106396</strain>
    </source>
</reference>
<dbReference type="InterPro" id="IPR013249">
    <property type="entry name" value="RNA_pol_sigma70_r4_t2"/>
</dbReference>
<protein>
    <submittedName>
        <fullName evidence="4">RNA polymerase sigma-70 factor</fullName>
    </submittedName>
</protein>
<evidence type="ECO:0000259" key="2">
    <source>
        <dbReference type="Pfam" id="PF04542"/>
    </source>
</evidence>
<dbReference type="NCBIfam" id="NF007214">
    <property type="entry name" value="PRK09636.1"/>
    <property type="match status" value="1"/>
</dbReference>
<dbReference type="SUPFAM" id="SSF88946">
    <property type="entry name" value="Sigma2 domain of RNA polymerase sigma factors"/>
    <property type="match status" value="1"/>
</dbReference>
<dbReference type="Proteomes" id="UP001596549">
    <property type="component" value="Unassembled WGS sequence"/>
</dbReference>
<dbReference type="InterPro" id="IPR007627">
    <property type="entry name" value="RNA_pol_sigma70_r2"/>
</dbReference>
<dbReference type="Gene3D" id="1.10.1740.10">
    <property type="match status" value="1"/>
</dbReference>
<dbReference type="PANTHER" id="PTHR30173:SF36">
    <property type="entry name" value="ECF RNA POLYMERASE SIGMA FACTOR SIGJ"/>
    <property type="match status" value="1"/>
</dbReference>
<dbReference type="InterPro" id="IPR036388">
    <property type="entry name" value="WH-like_DNA-bd_sf"/>
</dbReference>
<keyword evidence="5" id="KW-1185">Reference proteome</keyword>
<comment type="caution">
    <text evidence="4">The sequence shown here is derived from an EMBL/GenBank/DDBJ whole genome shotgun (WGS) entry which is preliminary data.</text>
</comment>
<dbReference type="RefSeq" id="WP_379748992.1">
    <property type="nucleotide sequence ID" value="NZ_JBHTCP010000015.1"/>
</dbReference>
<dbReference type="Pfam" id="PF04542">
    <property type="entry name" value="Sigma70_r2"/>
    <property type="match status" value="1"/>
</dbReference>
<dbReference type="InterPro" id="IPR013324">
    <property type="entry name" value="RNA_pol_sigma_r3/r4-like"/>
</dbReference>
<dbReference type="EMBL" id="JBHTCP010000015">
    <property type="protein sequence ID" value="MFC7371924.1"/>
    <property type="molecule type" value="Genomic_DNA"/>
</dbReference>
<comment type="subunit">
    <text evidence="1">Interacts transiently with the RNA polymerase catalytic core formed by RpoA, RpoB, RpoC and RpoZ (2 alpha, 1 beta, 1 beta' and 1 omega subunit) to form the RNA polymerase holoenzyme that can initiate transcription.</text>
</comment>
<dbReference type="InterPro" id="IPR014303">
    <property type="entry name" value="RNA_pol_sigma-70_ECF"/>
</dbReference>
<dbReference type="NCBIfam" id="TIGR02957">
    <property type="entry name" value="SigX4"/>
    <property type="match status" value="1"/>
</dbReference>
<sequence>MQDLYETYKPLLFKIAYQMTGSINDAEDAVQDVFLKMYKMEKDVDQPKAYLCKMVTNRCLDLLKSARKRREQYVGEWLPEPIISSDSEFFDRVYQGQQLSYAMLVLMEKLSPSERAVFVLRNAFDFGYKEIAELTEKSEANCRKLFSRANEKMGITEEHAVLLEKESEAWVSRFLQAFGTGNVESVLEILSEEVVLISDGGGKAVAALHPIISRERVAKFLFGLLKQMPQYGESISFDVKNINGQAGIVILSDGEMVTAILLHVENDCIQNLYFIRNPDKLAKMKAVL</sequence>
<feature type="domain" description="RNA polymerase sigma factor 70 region 4 type 2" evidence="3">
    <location>
        <begin position="103"/>
        <end position="152"/>
    </location>
</feature>
<accession>A0ABW2NRJ8</accession>